<name>A0A4Q4KUH2_9FLAO</name>
<evidence type="ECO:0000313" key="3">
    <source>
        <dbReference type="Proteomes" id="UP000293952"/>
    </source>
</evidence>
<proteinExistence type="predicted"/>
<dbReference type="SUPFAM" id="SSF51735">
    <property type="entry name" value="NAD(P)-binding Rossmann-fold domains"/>
    <property type="match status" value="1"/>
</dbReference>
<feature type="domain" description="NAD-dependent epimerase/dehydratase" evidence="1">
    <location>
        <begin position="3"/>
        <end position="184"/>
    </location>
</feature>
<dbReference type="Pfam" id="PF01370">
    <property type="entry name" value="Epimerase"/>
    <property type="match status" value="1"/>
</dbReference>
<dbReference type="InterPro" id="IPR050177">
    <property type="entry name" value="Lipid_A_modif_metabolic_enz"/>
</dbReference>
<sequence>MKIILTGGSGAVGQNVLNKLCENKDLEIVAFDQKNKRTEKFYEAYSDKVTVHYGDISKREDLIGMAKDVDFVIHLAAIIPPLADEMPELAFKVNVEGTKNLISVLEEHSKNAFFLYASSVSVYGDRLENPMIKVGDPLQPSVGDEYAKTKIQAENALQNSQLDWSIFRLSAIMGADNHKISGLMFHMPLATSMEITTPKDTGRAFANAVEKRDELSKQIFNLGGGEECRISYHDFLSRSFKIFGLGELDFPKNAFANHNFHCGYYADGDDLEEILHFRQDTITTYFESVKESVSPMKKFAAKIFSWSVKKHILRQSDPLQAIKDWDRKGVARYFNAAK</sequence>
<dbReference type="AlphaFoldDB" id="A0A4Q4KUH2"/>
<comment type="caution">
    <text evidence="2">The sequence shown here is derived from an EMBL/GenBank/DDBJ whole genome shotgun (WGS) entry which is preliminary data.</text>
</comment>
<dbReference type="EMBL" id="SETE01000001">
    <property type="protein sequence ID" value="RYM35784.1"/>
    <property type="molecule type" value="Genomic_DNA"/>
</dbReference>
<dbReference type="OrthoDB" id="329806at2"/>
<dbReference type="PANTHER" id="PTHR43245">
    <property type="entry name" value="BIFUNCTIONAL POLYMYXIN RESISTANCE PROTEIN ARNA"/>
    <property type="match status" value="1"/>
</dbReference>
<dbReference type="InterPro" id="IPR001509">
    <property type="entry name" value="Epimerase_deHydtase"/>
</dbReference>
<evidence type="ECO:0000313" key="2">
    <source>
        <dbReference type="EMBL" id="RYM35784.1"/>
    </source>
</evidence>
<gene>
    <name evidence="2" type="ORF">ERX46_01965</name>
</gene>
<keyword evidence="3" id="KW-1185">Reference proteome</keyword>
<accession>A0A4Q4KUH2</accession>
<reference evidence="2 3" key="1">
    <citation type="submission" date="2019-02" db="EMBL/GenBank/DDBJ databases">
        <title>Genome sequence of the sea-ice species Brumimicrobium glaciale.</title>
        <authorList>
            <person name="Bowman J.P."/>
        </authorList>
    </citation>
    <scope>NUCLEOTIDE SEQUENCE [LARGE SCALE GENOMIC DNA]</scope>
    <source>
        <strain evidence="2 3">IC156</strain>
    </source>
</reference>
<dbReference type="InterPro" id="IPR036291">
    <property type="entry name" value="NAD(P)-bd_dom_sf"/>
</dbReference>
<dbReference type="RefSeq" id="WP_130092151.1">
    <property type="nucleotide sequence ID" value="NZ_SETE01000001.1"/>
</dbReference>
<organism evidence="2 3">
    <name type="scientific">Brumimicrobium glaciale</name>
    <dbReference type="NCBI Taxonomy" id="200475"/>
    <lineage>
        <taxon>Bacteria</taxon>
        <taxon>Pseudomonadati</taxon>
        <taxon>Bacteroidota</taxon>
        <taxon>Flavobacteriia</taxon>
        <taxon>Flavobacteriales</taxon>
        <taxon>Crocinitomicaceae</taxon>
        <taxon>Brumimicrobium</taxon>
    </lineage>
</organism>
<protein>
    <submittedName>
        <fullName evidence="2">NAD(P)-dependent oxidoreductase</fullName>
    </submittedName>
</protein>
<dbReference type="Gene3D" id="3.40.50.720">
    <property type="entry name" value="NAD(P)-binding Rossmann-like Domain"/>
    <property type="match status" value="1"/>
</dbReference>
<evidence type="ECO:0000259" key="1">
    <source>
        <dbReference type="Pfam" id="PF01370"/>
    </source>
</evidence>
<dbReference type="Proteomes" id="UP000293952">
    <property type="component" value="Unassembled WGS sequence"/>
</dbReference>